<name>K9Z0R6_CYAAP</name>
<dbReference type="OrthoDB" id="417415at2"/>
<keyword evidence="3" id="KW-1185">Reference proteome</keyword>
<organism evidence="2 3">
    <name type="scientific">Cyanobacterium aponinum (strain PCC 10605)</name>
    <dbReference type="NCBI Taxonomy" id="755178"/>
    <lineage>
        <taxon>Bacteria</taxon>
        <taxon>Bacillati</taxon>
        <taxon>Cyanobacteriota</taxon>
        <taxon>Cyanophyceae</taxon>
        <taxon>Oscillatoriophycideae</taxon>
        <taxon>Chroococcales</taxon>
        <taxon>Geminocystaceae</taxon>
        <taxon>Cyanobacterium</taxon>
    </lineage>
</organism>
<dbReference type="Pfam" id="PF14332">
    <property type="entry name" value="DUF4388"/>
    <property type="match status" value="1"/>
</dbReference>
<dbReference type="STRING" id="755178.Cyan10605_0647"/>
<dbReference type="AlphaFoldDB" id="K9Z0R6"/>
<reference evidence="3" key="1">
    <citation type="journal article" date="2013" name="Proc. Natl. Acad. Sci. U.S.A.">
        <title>Improving the coverage of the cyanobacterial phylum using diversity-driven genome sequencing.</title>
        <authorList>
            <person name="Shih P.M."/>
            <person name="Wu D."/>
            <person name="Latifi A."/>
            <person name="Axen S.D."/>
            <person name="Fewer D.P."/>
            <person name="Talla E."/>
            <person name="Calteau A."/>
            <person name="Cai F."/>
            <person name="Tandeau de Marsac N."/>
            <person name="Rippka R."/>
            <person name="Herdman M."/>
            <person name="Sivonen K."/>
            <person name="Coursin T."/>
            <person name="Laurent T."/>
            <person name="Goodwin L."/>
            <person name="Nolan M."/>
            <person name="Davenport K.W."/>
            <person name="Han C.S."/>
            <person name="Rubin E.M."/>
            <person name="Eisen J.A."/>
            <person name="Woyke T."/>
            <person name="Gugger M."/>
            <person name="Kerfeld C.A."/>
        </authorList>
    </citation>
    <scope>NUCLEOTIDE SEQUENCE [LARGE SCALE GENOMIC DNA]</scope>
    <source>
        <strain evidence="3">PCC 10605</strain>
    </source>
</reference>
<proteinExistence type="predicted"/>
<dbReference type="EMBL" id="CP003947">
    <property type="protein sequence ID" value="AFZ52786.1"/>
    <property type="molecule type" value="Genomic_DNA"/>
</dbReference>
<gene>
    <name evidence="2" type="ordered locus">Cyan10605_0647</name>
</gene>
<feature type="domain" description="PatA-like N-terminal" evidence="1">
    <location>
        <begin position="22"/>
        <end position="174"/>
    </location>
</feature>
<evidence type="ECO:0000313" key="3">
    <source>
        <dbReference type="Proteomes" id="UP000010480"/>
    </source>
</evidence>
<evidence type="ECO:0000259" key="1">
    <source>
        <dbReference type="Pfam" id="PF14332"/>
    </source>
</evidence>
<accession>K9Z0R6</accession>
<protein>
    <submittedName>
        <fullName evidence="2">Two-component response regulator</fullName>
    </submittedName>
</protein>
<dbReference type="InterPro" id="IPR025497">
    <property type="entry name" value="PatA-like_N"/>
</dbReference>
<dbReference type="Proteomes" id="UP000010480">
    <property type="component" value="Chromosome"/>
</dbReference>
<dbReference type="HOGENOM" id="CLU_1068399_0_0_3"/>
<evidence type="ECO:0000313" key="2">
    <source>
        <dbReference type="EMBL" id="AFZ52786.1"/>
    </source>
</evidence>
<sequence length="260" mass="30632">MTESSNAPKIPIREFIGTRQTTLFQSLKQPQFTGELIFGSSRGEEWIFYFYLGRIIFATGGRHPVRRWMRNVARFAPILITQISSLDESIINQKSFRQFWEYELLSYWLKQEEVTRQQLSLIIKNIIIEILFDITQRMEVVFQLRNNQSLSSQLVFIDPDQVIVEAWQSWQSWQNAKLADRFPNQCPIIRQYDKLQEKTSPKTYQIMSKLFNGKNTLRDLSLQINQDLTQITRSMLPYIQLGLVDLIDVPDIPCPINFTD</sequence>
<dbReference type="RefSeq" id="WP_015218517.1">
    <property type="nucleotide sequence ID" value="NC_019776.1"/>
</dbReference>
<dbReference type="eggNOG" id="COG3706">
    <property type="taxonomic scope" value="Bacteria"/>
</dbReference>
<dbReference type="KEGG" id="can:Cyan10605_0647"/>